<gene>
    <name evidence="5" type="ORF">AB1207_23785</name>
</gene>
<protein>
    <submittedName>
        <fullName evidence="5">LacI family DNA-binding transcriptional regulator</fullName>
    </submittedName>
</protein>
<evidence type="ECO:0000313" key="6">
    <source>
        <dbReference type="Proteomes" id="UP001555826"/>
    </source>
</evidence>
<dbReference type="Gene3D" id="1.10.260.40">
    <property type="entry name" value="lambda repressor-like DNA-binding domains"/>
    <property type="match status" value="1"/>
</dbReference>
<evidence type="ECO:0000256" key="3">
    <source>
        <dbReference type="ARBA" id="ARBA00023163"/>
    </source>
</evidence>
<dbReference type="Pfam" id="PF13377">
    <property type="entry name" value="Peripla_BP_3"/>
    <property type="match status" value="1"/>
</dbReference>
<dbReference type="GO" id="GO:0003677">
    <property type="term" value="F:DNA binding"/>
    <property type="evidence" value="ECO:0007669"/>
    <property type="project" value="UniProtKB-KW"/>
</dbReference>
<proteinExistence type="predicted"/>
<dbReference type="InterPro" id="IPR000843">
    <property type="entry name" value="HTH_LacI"/>
</dbReference>
<dbReference type="SMART" id="SM00354">
    <property type="entry name" value="HTH_LACI"/>
    <property type="match status" value="1"/>
</dbReference>
<dbReference type="InterPro" id="IPR046335">
    <property type="entry name" value="LacI/GalR-like_sensor"/>
</dbReference>
<dbReference type="PANTHER" id="PTHR30146:SF109">
    <property type="entry name" value="HTH-TYPE TRANSCRIPTIONAL REGULATOR GALS"/>
    <property type="match status" value="1"/>
</dbReference>
<dbReference type="PANTHER" id="PTHR30146">
    <property type="entry name" value="LACI-RELATED TRANSCRIPTIONAL REPRESSOR"/>
    <property type="match status" value="1"/>
</dbReference>
<keyword evidence="6" id="KW-1185">Reference proteome</keyword>
<dbReference type="Gene3D" id="3.40.50.2300">
    <property type="match status" value="2"/>
</dbReference>
<dbReference type="EMBL" id="JBFNQN010000023">
    <property type="protein sequence ID" value="MEW9267774.1"/>
    <property type="molecule type" value="Genomic_DNA"/>
</dbReference>
<evidence type="ECO:0000256" key="2">
    <source>
        <dbReference type="ARBA" id="ARBA00023125"/>
    </source>
</evidence>
<dbReference type="SUPFAM" id="SSF47413">
    <property type="entry name" value="lambda repressor-like DNA-binding domains"/>
    <property type="match status" value="1"/>
</dbReference>
<reference evidence="5 6" key="1">
    <citation type="submission" date="2024-07" db="EMBL/GenBank/DDBJ databases">
        <authorList>
            <person name="Thanompreechachai J."/>
            <person name="Duangmal K."/>
        </authorList>
    </citation>
    <scope>NUCLEOTIDE SEQUENCE [LARGE SCALE GENOMIC DNA]</scope>
    <source>
        <strain evidence="5 6">KCTC 19886</strain>
    </source>
</reference>
<dbReference type="SUPFAM" id="SSF53822">
    <property type="entry name" value="Periplasmic binding protein-like I"/>
    <property type="match status" value="1"/>
</dbReference>
<dbReference type="PROSITE" id="PS50932">
    <property type="entry name" value="HTH_LACI_2"/>
    <property type="match status" value="1"/>
</dbReference>
<dbReference type="Pfam" id="PF00356">
    <property type="entry name" value="LacI"/>
    <property type="match status" value="1"/>
</dbReference>
<evidence type="ECO:0000313" key="5">
    <source>
        <dbReference type="EMBL" id="MEW9267774.1"/>
    </source>
</evidence>
<dbReference type="Proteomes" id="UP001555826">
    <property type="component" value="Unassembled WGS sequence"/>
</dbReference>
<keyword evidence="1" id="KW-0805">Transcription regulation</keyword>
<dbReference type="InterPro" id="IPR010982">
    <property type="entry name" value="Lambda_DNA-bd_dom_sf"/>
</dbReference>
<accession>A0ABV3PDQ1</accession>
<organism evidence="5 6">
    <name type="scientific">Kineococcus endophyticus</name>
    <dbReference type="NCBI Taxonomy" id="1181883"/>
    <lineage>
        <taxon>Bacteria</taxon>
        <taxon>Bacillati</taxon>
        <taxon>Actinomycetota</taxon>
        <taxon>Actinomycetes</taxon>
        <taxon>Kineosporiales</taxon>
        <taxon>Kineosporiaceae</taxon>
        <taxon>Kineococcus</taxon>
    </lineage>
</organism>
<dbReference type="RefSeq" id="WP_367641252.1">
    <property type="nucleotide sequence ID" value="NZ_JBFNQN010000023.1"/>
</dbReference>
<dbReference type="InterPro" id="IPR028082">
    <property type="entry name" value="Peripla_BP_I"/>
</dbReference>
<evidence type="ECO:0000259" key="4">
    <source>
        <dbReference type="PROSITE" id="PS50932"/>
    </source>
</evidence>
<comment type="caution">
    <text evidence="5">The sequence shown here is derived from an EMBL/GenBank/DDBJ whole genome shotgun (WGS) entry which is preliminary data.</text>
</comment>
<keyword evidence="2 5" id="KW-0238">DNA-binding</keyword>
<sequence>MTTRRATLSSVAQAAGVSRQTVSNVLNAPDRVQPETAARVRAAIEAQHYVPSVAARQLRTGRSGSFGYRLSPEGKGISGSLLDRFLHALTEHAQRQGYRVSLFTARDDTAETLAYADLLRTTDLDGFVLSGTAPGDPRTRWLADQDVPFVTFGRPWEDEGVPHAWVDVDGAAGTRAATEHLRAAGHERVAFLGWPTGSGVGDDRRRGWREAAGPHAGPDVECVDDVPAARATFAAVLSDVTAVVCASDTLALGAHGAALRAGAPLDVVGFDDTPVAAALGLSSVAQPLPEAAAAVVRILHDQIDGGRHEHEQVLLPPRLVVRRRS</sequence>
<keyword evidence="3" id="KW-0804">Transcription</keyword>
<evidence type="ECO:0000256" key="1">
    <source>
        <dbReference type="ARBA" id="ARBA00023015"/>
    </source>
</evidence>
<feature type="domain" description="HTH lacI-type" evidence="4">
    <location>
        <begin position="6"/>
        <end position="60"/>
    </location>
</feature>
<name>A0ABV3PDQ1_9ACTN</name>
<dbReference type="CDD" id="cd01392">
    <property type="entry name" value="HTH_LacI"/>
    <property type="match status" value="1"/>
</dbReference>